<name>A0AAV3SWP8_9EURY</name>
<keyword evidence="4" id="KW-1185">Reference proteome</keyword>
<dbReference type="Proteomes" id="UP001501425">
    <property type="component" value="Unassembled WGS sequence"/>
</dbReference>
<proteinExistence type="predicted"/>
<dbReference type="Proteomes" id="UP001567571">
    <property type="component" value="Unassembled WGS sequence"/>
</dbReference>
<gene>
    <name evidence="2" type="ORF">ABNG02_03050</name>
    <name evidence="1" type="ORF">GCM10008994_30400</name>
</gene>
<protein>
    <submittedName>
        <fullName evidence="1">Uncharacterized protein</fullName>
    </submittedName>
</protein>
<evidence type="ECO:0000313" key="4">
    <source>
        <dbReference type="Proteomes" id="UP001567571"/>
    </source>
</evidence>
<dbReference type="EMBL" id="JBEDNW010000002">
    <property type="protein sequence ID" value="MEZ3166305.1"/>
    <property type="molecule type" value="Genomic_DNA"/>
</dbReference>
<reference evidence="2 4" key="3">
    <citation type="submission" date="2024-06" db="EMBL/GenBank/DDBJ databases">
        <title>Halorubrum miltondacostae sp. nov., a potential PHA producer isolated from an inland solar saltern in Rio Maior, Portugal.</title>
        <authorList>
            <person name="Albuquerque L."/>
            <person name="Viver T."/>
            <person name="Barroso C."/>
            <person name="Claudino R."/>
            <person name="Galvan M."/>
            <person name="Simoes G."/>
            <person name="Lobo Da Cunha A."/>
            <person name="Egas C."/>
        </authorList>
    </citation>
    <scope>NUCLEOTIDE SEQUENCE [LARGE SCALE GENOMIC DNA]</scope>
    <source>
        <strain evidence="2 4">DSM 18646</strain>
    </source>
</reference>
<accession>A0AAV3SWP8</accession>
<comment type="caution">
    <text evidence="1">The sequence shown here is derived from an EMBL/GenBank/DDBJ whole genome shotgun (WGS) entry which is preliminary data.</text>
</comment>
<evidence type="ECO:0000313" key="1">
    <source>
        <dbReference type="EMBL" id="GAA0553322.1"/>
    </source>
</evidence>
<dbReference type="EMBL" id="BAAADQ010000015">
    <property type="protein sequence ID" value="GAA0553322.1"/>
    <property type="molecule type" value="Genomic_DNA"/>
</dbReference>
<organism evidence="1 3">
    <name type="scientific">Halorubrum ejinorense</name>
    <dbReference type="NCBI Taxonomy" id="425309"/>
    <lineage>
        <taxon>Archaea</taxon>
        <taxon>Methanobacteriati</taxon>
        <taxon>Methanobacteriota</taxon>
        <taxon>Stenosarchaea group</taxon>
        <taxon>Halobacteria</taxon>
        <taxon>Halobacteriales</taxon>
        <taxon>Haloferacaceae</taxon>
        <taxon>Halorubrum</taxon>
    </lineage>
</organism>
<evidence type="ECO:0000313" key="2">
    <source>
        <dbReference type="EMBL" id="MEZ3166305.1"/>
    </source>
</evidence>
<dbReference type="RefSeq" id="WP_343780505.1">
    <property type="nucleotide sequence ID" value="NZ_BAAADQ010000015.1"/>
</dbReference>
<reference evidence="1" key="1">
    <citation type="journal article" date="2014" name="Int. J. Syst. Evol. Microbiol.">
        <title>Complete genome sequence of Corynebacterium casei LMG S-19264T (=DSM 44701T), isolated from a smear-ripened cheese.</title>
        <authorList>
            <consortium name="US DOE Joint Genome Institute (JGI-PGF)"/>
            <person name="Walter F."/>
            <person name="Albersmeier A."/>
            <person name="Kalinowski J."/>
            <person name="Ruckert C."/>
        </authorList>
    </citation>
    <scope>NUCLEOTIDE SEQUENCE</scope>
    <source>
        <strain evidence="1">JCM 14265</strain>
    </source>
</reference>
<reference evidence="1" key="2">
    <citation type="submission" date="2023-12" db="EMBL/GenBank/DDBJ databases">
        <authorList>
            <person name="Sun Q."/>
            <person name="Inoue M."/>
        </authorList>
    </citation>
    <scope>NUCLEOTIDE SEQUENCE</scope>
    <source>
        <strain evidence="1">JCM 14265</strain>
    </source>
</reference>
<sequence length="358" mass="40063">MSSDVEPSDWARLDPWFDAYLGSGSSAGTQRSDRERVLQEPGQEWEAIDSVAQAGLNAKSTLFCSPPLQVTNQDQLTEWWTELDTWWDAFSKAGHQNAIEIADLLEQSNESWATSAAPFETDPLAADITGTRALRGPVQPSGELDWSQWLAQLLEPSAALVRELFGVPSEKSPNEVLREARLPKQDGGRRRADILVRHPDYGVSIEVKLGDENYRKTPETARLIERHYDNVGWNHALLLPKRQRGRLNAVVSPSIDEHADGTREIVWDESGPITILYWQDVATAVRAVLQRGDIVDDHWAANAYLFCAAVEQHISGFQSQPVIDRMVDSSGVVETVRPIVVSDTLDEQLTYLRSRLDL</sequence>
<dbReference type="AlphaFoldDB" id="A0AAV3SWP8"/>
<evidence type="ECO:0000313" key="3">
    <source>
        <dbReference type="Proteomes" id="UP001501425"/>
    </source>
</evidence>